<evidence type="ECO:0000313" key="7">
    <source>
        <dbReference type="Proteomes" id="UP000254664"/>
    </source>
</evidence>
<evidence type="ECO:0000256" key="5">
    <source>
        <dbReference type="NCBIfam" id="TIGR00205"/>
    </source>
</evidence>
<reference evidence="6 7" key="1">
    <citation type="submission" date="2018-06" db="EMBL/GenBank/DDBJ databases">
        <authorList>
            <consortium name="Pathogen Informatics"/>
            <person name="Doyle S."/>
        </authorList>
    </citation>
    <scope>NUCLEOTIDE SEQUENCE [LARGE SCALE GENOMIC DNA]</scope>
    <source>
        <strain evidence="6 7">NCTC9836</strain>
    </source>
</reference>
<sequence>MKINGFVPDSAIFENMKVNKKEEKQQNFFEILKKGINEVNNKQVTADLNTESLIKGDKIEVHKVMLATEEAKLSLQMAVQVRNKLLEAYQELNRMQL</sequence>
<protein>
    <recommendedName>
        <fullName evidence="4 5">Flagellar hook-basal body complex protein FliE</fullName>
    </recommendedName>
</protein>
<dbReference type="GO" id="GO:0009425">
    <property type="term" value="C:bacterial-type flagellum basal body"/>
    <property type="evidence" value="ECO:0007669"/>
    <property type="project" value="UniProtKB-SubCell"/>
</dbReference>
<dbReference type="HAMAP" id="MF_00724">
    <property type="entry name" value="FliE"/>
    <property type="match status" value="1"/>
</dbReference>
<dbReference type="InterPro" id="IPR001624">
    <property type="entry name" value="FliE"/>
</dbReference>
<keyword evidence="7" id="KW-1185">Reference proteome</keyword>
<keyword evidence="3 4" id="KW-0975">Bacterial flagellum</keyword>
<dbReference type="EMBL" id="UFWZ01000001">
    <property type="protein sequence ID" value="SUY47487.1"/>
    <property type="molecule type" value="Genomic_DNA"/>
</dbReference>
<comment type="similarity">
    <text evidence="2 4">Belongs to the FliE family.</text>
</comment>
<dbReference type="GO" id="GO:0071973">
    <property type="term" value="P:bacterial-type flagellum-dependent cell motility"/>
    <property type="evidence" value="ECO:0007669"/>
    <property type="project" value="InterPro"/>
</dbReference>
<dbReference type="Proteomes" id="UP000254664">
    <property type="component" value="Unassembled WGS sequence"/>
</dbReference>
<proteinExistence type="inferred from homology"/>
<evidence type="ECO:0000256" key="4">
    <source>
        <dbReference type="HAMAP-Rule" id="MF_00724"/>
    </source>
</evidence>
<keyword evidence="6" id="KW-0966">Cell projection</keyword>
<evidence type="ECO:0000256" key="2">
    <source>
        <dbReference type="ARBA" id="ARBA00009272"/>
    </source>
</evidence>
<dbReference type="PANTHER" id="PTHR34653">
    <property type="match status" value="1"/>
</dbReference>
<dbReference type="PANTHER" id="PTHR34653:SF1">
    <property type="entry name" value="FLAGELLAR HOOK-BASAL BODY COMPLEX PROTEIN FLIE"/>
    <property type="match status" value="1"/>
</dbReference>
<keyword evidence="6" id="KW-0969">Cilium</keyword>
<dbReference type="NCBIfam" id="TIGR00205">
    <property type="entry name" value="fliE"/>
    <property type="match status" value="1"/>
</dbReference>
<evidence type="ECO:0000313" key="6">
    <source>
        <dbReference type="EMBL" id="SUY47487.1"/>
    </source>
</evidence>
<keyword evidence="6" id="KW-0282">Flagellum</keyword>
<dbReference type="PRINTS" id="PR01006">
    <property type="entry name" value="FLGHOOKFLIE"/>
</dbReference>
<dbReference type="GO" id="GO:0003774">
    <property type="term" value="F:cytoskeletal motor activity"/>
    <property type="evidence" value="ECO:0007669"/>
    <property type="project" value="InterPro"/>
</dbReference>
<organism evidence="6 7">
    <name type="scientific">Clostridium putrefaciens</name>
    <dbReference type="NCBI Taxonomy" id="99675"/>
    <lineage>
        <taxon>Bacteria</taxon>
        <taxon>Bacillati</taxon>
        <taxon>Bacillota</taxon>
        <taxon>Clostridia</taxon>
        <taxon>Eubacteriales</taxon>
        <taxon>Clostridiaceae</taxon>
        <taxon>Clostridium</taxon>
    </lineage>
</organism>
<name>A0A381JAQ7_9CLOT</name>
<comment type="subcellular location">
    <subcellularLocation>
        <location evidence="1 4">Bacterial flagellum basal body</location>
    </subcellularLocation>
</comment>
<dbReference type="RefSeq" id="WP_115641443.1">
    <property type="nucleotide sequence ID" value="NZ_UFWZ01000001.1"/>
</dbReference>
<dbReference type="GO" id="GO:0005198">
    <property type="term" value="F:structural molecule activity"/>
    <property type="evidence" value="ECO:0007669"/>
    <property type="project" value="UniProtKB-UniRule"/>
</dbReference>
<evidence type="ECO:0000256" key="3">
    <source>
        <dbReference type="ARBA" id="ARBA00023143"/>
    </source>
</evidence>
<evidence type="ECO:0000256" key="1">
    <source>
        <dbReference type="ARBA" id="ARBA00004117"/>
    </source>
</evidence>
<dbReference type="AlphaFoldDB" id="A0A381JAQ7"/>
<accession>A0A381JAQ7</accession>
<dbReference type="Pfam" id="PF02049">
    <property type="entry name" value="FliE"/>
    <property type="match status" value="1"/>
</dbReference>
<dbReference type="OrthoDB" id="9812413at2"/>
<gene>
    <name evidence="4 6" type="primary">fliE</name>
    <name evidence="6" type="ORF">NCTC9836_01820</name>
</gene>